<organism evidence="1 2">
    <name type="scientific">Vibrio mytili</name>
    <dbReference type="NCBI Taxonomy" id="50718"/>
    <lineage>
        <taxon>Bacteria</taxon>
        <taxon>Pseudomonadati</taxon>
        <taxon>Pseudomonadota</taxon>
        <taxon>Gammaproteobacteria</taxon>
        <taxon>Vibrionales</taxon>
        <taxon>Vibrionaceae</taxon>
        <taxon>Vibrio</taxon>
    </lineage>
</organism>
<keyword evidence="2" id="KW-1185">Reference proteome</keyword>
<name>A0A0C3ED68_9VIBR</name>
<dbReference type="AlphaFoldDB" id="A0A0C3ED68"/>
<dbReference type="Proteomes" id="UP000031977">
    <property type="component" value="Unassembled WGS sequence"/>
</dbReference>
<evidence type="ECO:0008006" key="3">
    <source>
        <dbReference type="Google" id="ProtNLM"/>
    </source>
</evidence>
<gene>
    <name evidence="1" type="ORF">SU60_01050</name>
</gene>
<protein>
    <recommendedName>
        <fullName evidence="3">Antitoxin Xre/MbcA/ParS-like toxin-binding domain-containing protein</fullName>
    </recommendedName>
</protein>
<dbReference type="OrthoDB" id="117888at2"/>
<comment type="caution">
    <text evidence="1">The sequence shown here is derived from an EMBL/GenBank/DDBJ whole genome shotgun (WGS) entry which is preliminary data.</text>
</comment>
<dbReference type="RefSeq" id="WP_041153925.1">
    <property type="nucleotide sequence ID" value="NZ_CBCRVP010000010.1"/>
</dbReference>
<proteinExistence type="predicted"/>
<evidence type="ECO:0000313" key="1">
    <source>
        <dbReference type="EMBL" id="KIN12413.1"/>
    </source>
</evidence>
<accession>A0A0C3ED68</accession>
<dbReference type="STRING" id="50718.SU60_01050"/>
<evidence type="ECO:0000313" key="2">
    <source>
        <dbReference type="Proteomes" id="UP000031977"/>
    </source>
</evidence>
<reference evidence="1 2" key="1">
    <citation type="submission" date="2015-01" db="EMBL/GenBank/DDBJ databases">
        <title>Draft genome of Vibrio mytili type strain CAIM 528.</title>
        <authorList>
            <person name="Gonzalez-Castillo A."/>
            <person name="Gomez-Gil B."/>
            <person name="Enciso-Ibarra J."/>
        </authorList>
    </citation>
    <scope>NUCLEOTIDE SEQUENCE [LARGE SCALE GENOMIC DNA]</scope>
    <source>
        <strain evidence="1 2">CAIM 528</strain>
    </source>
</reference>
<sequence>MNVEKVHQILKHWGTTPSQIELILPQTIESEIQQREQCIIAINDCLQLLYRESSEQKHFMNRASKSVFFNGRKPLSVIASGRLDDLAQAHQIIRSMACI</sequence>
<dbReference type="EMBL" id="JXOK01000004">
    <property type="protein sequence ID" value="KIN12413.1"/>
    <property type="molecule type" value="Genomic_DNA"/>
</dbReference>